<keyword evidence="1" id="KW-0732">Signal</keyword>
<dbReference type="InterPro" id="IPR024409">
    <property type="entry name" value="DUF3833"/>
</dbReference>
<evidence type="ECO:0008006" key="4">
    <source>
        <dbReference type="Google" id="ProtNLM"/>
    </source>
</evidence>
<dbReference type="GeneID" id="67183202"/>
<protein>
    <recommendedName>
        <fullName evidence="4">Lipoprotein</fullName>
    </recommendedName>
</protein>
<evidence type="ECO:0000313" key="2">
    <source>
        <dbReference type="EMBL" id="ADN77178.1"/>
    </source>
</evidence>
<feature type="signal peptide" evidence="1">
    <location>
        <begin position="1"/>
        <end position="22"/>
    </location>
</feature>
<name>E1STE4_FERBD</name>
<accession>E1STE4</accession>
<dbReference type="eggNOG" id="ENOG5031DNS">
    <property type="taxonomic scope" value="Bacteria"/>
</dbReference>
<dbReference type="Pfam" id="PF12915">
    <property type="entry name" value="DUF3833"/>
    <property type="match status" value="1"/>
</dbReference>
<dbReference type="STRING" id="550540.Fbal_2976"/>
<keyword evidence="3" id="KW-1185">Reference proteome</keyword>
<organism evidence="2 3">
    <name type="scientific">Ferrimonas balearica (strain DSM 9799 / CCM 4581 / KCTC 23876 / PAT)</name>
    <dbReference type="NCBI Taxonomy" id="550540"/>
    <lineage>
        <taxon>Bacteria</taxon>
        <taxon>Pseudomonadati</taxon>
        <taxon>Pseudomonadota</taxon>
        <taxon>Gammaproteobacteria</taxon>
        <taxon>Alteromonadales</taxon>
        <taxon>Ferrimonadaceae</taxon>
        <taxon>Ferrimonas</taxon>
    </lineage>
</organism>
<dbReference type="RefSeq" id="WP_013346484.1">
    <property type="nucleotide sequence ID" value="NC_014541.1"/>
</dbReference>
<evidence type="ECO:0000256" key="1">
    <source>
        <dbReference type="SAM" id="SignalP"/>
    </source>
</evidence>
<feature type="chain" id="PRO_5003151884" description="Lipoprotein" evidence="1">
    <location>
        <begin position="23"/>
        <end position="183"/>
    </location>
</feature>
<dbReference type="PROSITE" id="PS51257">
    <property type="entry name" value="PROKAR_LIPOPROTEIN"/>
    <property type="match status" value="1"/>
</dbReference>
<proteinExistence type="predicted"/>
<dbReference type="KEGG" id="fbl:Fbal_2976"/>
<dbReference type="EMBL" id="CP002209">
    <property type="protein sequence ID" value="ADN77178.1"/>
    <property type="molecule type" value="Genomic_DNA"/>
</dbReference>
<dbReference type="OrthoDB" id="5296954at2"/>
<reference evidence="2 3" key="1">
    <citation type="journal article" date="2010" name="Stand. Genomic Sci.">
        <title>Complete genome sequence of Ferrimonas balearica type strain (PAT).</title>
        <authorList>
            <person name="Nolan M."/>
            <person name="Sikorski J."/>
            <person name="Davenport K."/>
            <person name="Lucas S."/>
            <person name="Glavina Del Rio T."/>
            <person name="Tice H."/>
            <person name="Cheng J."/>
            <person name="Goodwin L."/>
            <person name="Pitluck S."/>
            <person name="Liolios K."/>
            <person name="Ivanova N."/>
            <person name="Mavromatis K."/>
            <person name="Ovchinnikova G."/>
            <person name="Pati A."/>
            <person name="Chen A."/>
            <person name="Palaniappan K."/>
            <person name="Land M."/>
            <person name="Hauser L."/>
            <person name="Chang Y."/>
            <person name="Jeffries C."/>
            <person name="Tapia R."/>
            <person name="Brettin T."/>
            <person name="Detter J."/>
            <person name="Han C."/>
            <person name="Yasawong M."/>
            <person name="Rohde M."/>
            <person name="Tindall B."/>
            <person name="Goker M."/>
            <person name="Woyke T."/>
            <person name="Bristow J."/>
            <person name="Eisen J."/>
            <person name="Markowitz V."/>
            <person name="Hugenholtz P."/>
            <person name="Kyrpides N."/>
            <person name="Klenk H."/>
            <person name="Lapidus A."/>
        </authorList>
    </citation>
    <scope>NUCLEOTIDE SEQUENCE [LARGE SCALE GENOMIC DNA]</scope>
    <source>
        <strain evidence="3">DSM 9799 / CCM 4581 / KCTC 23876 / PAT</strain>
    </source>
</reference>
<sequence length="183" mass="20259">MRHTLLAALILLLTACSGGDLTQYQNQSPALELKTFFNGPLVATGMVQDRSGDVTRRFTVTMTGTWQGDTGVLDETFYWDDGEVSKRVWTLTNLGNGEYRGSADDVLDQAEGQAVGPVLKWRYKLQLPEEQGGWVLSFDDTMVLVSETELLNVAVMTKWGLEVGRVVLTIRKAEEDAPMAARQ</sequence>
<dbReference type="Proteomes" id="UP000006683">
    <property type="component" value="Chromosome"/>
</dbReference>
<evidence type="ECO:0000313" key="3">
    <source>
        <dbReference type="Proteomes" id="UP000006683"/>
    </source>
</evidence>
<gene>
    <name evidence="2" type="ordered locus">Fbal_2976</name>
</gene>
<dbReference type="HOGENOM" id="CLU_113723_0_0_6"/>
<dbReference type="AlphaFoldDB" id="E1STE4"/>